<evidence type="ECO:0000256" key="6">
    <source>
        <dbReference type="ARBA" id="ARBA00022729"/>
    </source>
</evidence>
<evidence type="ECO:0000313" key="15">
    <source>
        <dbReference type="EMBL" id="MBC6994816.1"/>
    </source>
</evidence>
<evidence type="ECO:0000256" key="11">
    <source>
        <dbReference type="ARBA" id="ARBA00058991"/>
    </source>
</evidence>
<sequence length="384" mass="42148">MSTPQVSCFSLRYGLLALASIVVLVLTQGTCASPQRQAATPAGASDLGSAYGGPISTWPAAELDSGAVFVELGPLPKYAGPAYTAEQIALGKDLFFDPRLSASNQISCASCHTPELGWGDGLIQSIGHDRQRGKRNAPSLLNVADWQHFFWDGRATSLEAQVFFPIQAHDEMNQSLEDLPDKLAAIPGYPEKFKAAFQQDSIQLGAIAQAIAAFETTIRSRESRFDRFVKGHYDALTEQEIRGLDLFRTKARCINCHNGPLFSDQQFHNSGQHLIGRSQEDLGRFLITQDSADIGKFRTPSLRDIAFTGPYLHHGNVLELREVLTMYNSGMPQIIPKSLLDKQVFVPTHDPLFQPLGLDDGEIDDLLAFLQAISTRPRPIRTPG</sequence>
<dbReference type="GO" id="GO:0009055">
    <property type="term" value="F:electron transfer activity"/>
    <property type="evidence" value="ECO:0007669"/>
    <property type="project" value="InterPro"/>
</dbReference>
<evidence type="ECO:0000256" key="2">
    <source>
        <dbReference type="ARBA" id="ARBA00004856"/>
    </source>
</evidence>
<dbReference type="PANTHER" id="PTHR30600">
    <property type="entry name" value="CYTOCHROME C PEROXIDASE-RELATED"/>
    <property type="match status" value="1"/>
</dbReference>
<dbReference type="AlphaFoldDB" id="A0A923PNA7"/>
<feature type="domain" description="Cytochrome c" evidence="14">
    <location>
        <begin position="86"/>
        <end position="187"/>
    </location>
</feature>
<evidence type="ECO:0000256" key="12">
    <source>
        <dbReference type="ARBA" id="ARBA00073576"/>
    </source>
</evidence>
<dbReference type="PROSITE" id="PS51007">
    <property type="entry name" value="CYTC"/>
    <property type="match status" value="2"/>
</dbReference>
<evidence type="ECO:0000256" key="5">
    <source>
        <dbReference type="ARBA" id="ARBA00022723"/>
    </source>
</evidence>
<dbReference type="InterPro" id="IPR051395">
    <property type="entry name" value="Cytochrome_c_Peroxidase/MauG"/>
</dbReference>
<proteinExistence type="predicted"/>
<accession>A0A923PNA7</accession>
<keyword evidence="16" id="KW-1185">Reference proteome</keyword>
<evidence type="ECO:0000256" key="10">
    <source>
        <dbReference type="ARBA" id="ARBA00023004"/>
    </source>
</evidence>
<dbReference type="EMBL" id="JACSIT010000104">
    <property type="protein sequence ID" value="MBC6994816.1"/>
    <property type="molecule type" value="Genomic_DNA"/>
</dbReference>
<keyword evidence="8" id="KW-0249">Electron transport</keyword>
<dbReference type="FunFam" id="1.10.760.10:FF:000019">
    <property type="entry name" value="Di-heme cytochrome C peroxidase"/>
    <property type="match status" value="1"/>
</dbReference>
<gene>
    <name evidence="15" type="ORF">H9S92_11615</name>
</gene>
<dbReference type="GO" id="GO:0020037">
    <property type="term" value="F:heme binding"/>
    <property type="evidence" value="ECO:0007669"/>
    <property type="project" value="InterPro"/>
</dbReference>
<keyword evidence="10 13" id="KW-0408">Iron</keyword>
<comment type="pathway">
    <text evidence="2">One-carbon metabolism; methylamine degradation.</text>
</comment>
<dbReference type="GO" id="GO:0004130">
    <property type="term" value="F:cytochrome-c peroxidase activity"/>
    <property type="evidence" value="ECO:0007669"/>
    <property type="project" value="TreeGrafter"/>
</dbReference>
<feature type="domain" description="Cytochrome c" evidence="14">
    <location>
        <begin position="238"/>
        <end position="374"/>
    </location>
</feature>
<keyword evidence="4 13" id="KW-0349">Heme</keyword>
<name>A0A923PNA7_9BACT</name>
<dbReference type="Proteomes" id="UP000650081">
    <property type="component" value="Unassembled WGS sequence"/>
</dbReference>
<keyword evidence="9" id="KW-0560">Oxidoreductase</keyword>
<reference evidence="15" key="1">
    <citation type="submission" date="2020-08" db="EMBL/GenBank/DDBJ databases">
        <title>Lewinella bacteria from marine environments.</title>
        <authorList>
            <person name="Zhong Y."/>
        </authorList>
    </citation>
    <scope>NUCLEOTIDE SEQUENCE</scope>
    <source>
        <strain evidence="15">KCTC 42187</strain>
    </source>
</reference>
<evidence type="ECO:0000256" key="3">
    <source>
        <dbReference type="ARBA" id="ARBA00022448"/>
    </source>
</evidence>
<keyword evidence="5 13" id="KW-0479">Metal-binding</keyword>
<dbReference type="GO" id="GO:0042597">
    <property type="term" value="C:periplasmic space"/>
    <property type="evidence" value="ECO:0007669"/>
    <property type="project" value="UniProtKB-SubCell"/>
</dbReference>
<comment type="function">
    <text evidence="11">Involved in methylamine metabolism. Essential for the maturation of the beta subunit of MADH, presumably via a step in the biosynthesis of tryptophan tryptophylquinone (TTQ), the cofactor of MADH.</text>
</comment>
<evidence type="ECO:0000256" key="9">
    <source>
        <dbReference type="ARBA" id="ARBA00023002"/>
    </source>
</evidence>
<dbReference type="PANTHER" id="PTHR30600:SF10">
    <property type="entry name" value="BLL6722 PROTEIN"/>
    <property type="match status" value="1"/>
</dbReference>
<evidence type="ECO:0000256" key="4">
    <source>
        <dbReference type="ARBA" id="ARBA00022617"/>
    </source>
</evidence>
<comment type="subcellular location">
    <subcellularLocation>
        <location evidence="1">Periplasm</location>
    </subcellularLocation>
</comment>
<dbReference type="Pfam" id="PF03150">
    <property type="entry name" value="CCP_MauG"/>
    <property type="match status" value="1"/>
</dbReference>
<dbReference type="RefSeq" id="WP_187466886.1">
    <property type="nucleotide sequence ID" value="NZ_JACSIT010000104.1"/>
</dbReference>
<dbReference type="InterPro" id="IPR036909">
    <property type="entry name" value="Cyt_c-like_dom_sf"/>
</dbReference>
<keyword evidence="3" id="KW-0813">Transport</keyword>
<evidence type="ECO:0000256" key="13">
    <source>
        <dbReference type="PROSITE-ProRule" id="PRU00433"/>
    </source>
</evidence>
<evidence type="ECO:0000256" key="1">
    <source>
        <dbReference type="ARBA" id="ARBA00004418"/>
    </source>
</evidence>
<keyword evidence="6" id="KW-0732">Signal</keyword>
<dbReference type="GO" id="GO:0046872">
    <property type="term" value="F:metal ion binding"/>
    <property type="evidence" value="ECO:0007669"/>
    <property type="project" value="UniProtKB-KW"/>
</dbReference>
<dbReference type="SUPFAM" id="SSF46626">
    <property type="entry name" value="Cytochrome c"/>
    <property type="match status" value="2"/>
</dbReference>
<evidence type="ECO:0000313" key="16">
    <source>
        <dbReference type="Proteomes" id="UP000650081"/>
    </source>
</evidence>
<protein>
    <recommendedName>
        <fullName evidence="12">Methylamine utilization protein MauG</fullName>
    </recommendedName>
</protein>
<evidence type="ECO:0000256" key="8">
    <source>
        <dbReference type="ARBA" id="ARBA00022982"/>
    </source>
</evidence>
<keyword evidence="15" id="KW-0575">Peroxidase</keyword>
<evidence type="ECO:0000256" key="7">
    <source>
        <dbReference type="ARBA" id="ARBA00022764"/>
    </source>
</evidence>
<comment type="caution">
    <text evidence="15">The sequence shown here is derived from an EMBL/GenBank/DDBJ whole genome shotgun (WGS) entry which is preliminary data.</text>
</comment>
<evidence type="ECO:0000259" key="14">
    <source>
        <dbReference type="PROSITE" id="PS51007"/>
    </source>
</evidence>
<dbReference type="Gene3D" id="1.10.760.10">
    <property type="entry name" value="Cytochrome c-like domain"/>
    <property type="match status" value="2"/>
</dbReference>
<dbReference type="InterPro" id="IPR004852">
    <property type="entry name" value="Di-haem_cyt_c_peroxidsae"/>
</dbReference>
<keyword evidence="7" id="KW-0574">Periplasm</keyword>
<organism evidence="15 16">
    <name type="scientific">Neolewinella lacunae</name>
    <dbReference type="NCBI Taxonomy" id="1517758"/>
    <lineage>
        <taxon>Bacteria</taxon>
        <taxon>Pseudomonadati</taxon>
        <taxon>Bacteroidota</taxon>
        <taxon>Saprospiria</taxon>
        <taxon>Saprospirales</taxon>
        <taxon>Lewinellaceae</taxon>
        <taxon>Neolewinella</taxon>
    </lineage>
</organism>
<dbReference type="InterPro" id="IPR009056">
    <property type="entry name" value="Cyt_c-like_dom"/>
</dbReference>